<keyword evidence="3" id="KW-1185">Reference proteome</keyword>
<organism evidence="2 3">
    <name type="scientific">Herbiconiux gentiana</name>
    <dbReference type="NCBI Taxonomy" id="2970912"/>
    <lineage>
        <taxon>Bacteria</taxon>
        <taxon>Bacillati</taxon>
        <taxon>Actinomycetota</taxon>
        <taxon>Actinomycetes</taxon>
        <taxon>Micrococcales</taxon>
        <taxon>Microbacteriaceae</taxon>
        <taxon>Herbiconiux</taxon>
    </lineage>
</organism>
<reference evidence="2" key="1">
    <citation type="submission" date="2022-08" db="EMBL/GenBank/DDBJ databases">
        <authorList>
            <person name="Deng Y."/>
            <person name="Han X.-F."/>
            <person name="Zhang Y.-Q."/>
        </authorList>
    </citation>
    <scope>NUCLEOTIDE SEQUENCE</scope>
    <source>
        <strain evidence="2">CPCC 205716</strain>
    </source>
</reference>
<gene>
    <name evidence="2" type="ORF">NVV95_11550</name>
</gene>
<feature type="transmembrane region" description="Helical" evidence="1">
    <location>
        <begin position="5"/>
        <end position="25"/>
    </location>
</feature>
<keyword evidence="1" id="KW-1133">Transmembrane helix</keyword>
<dbReference type="Proteomes" id="UP001165580">
    <property type="component" value="Unassembled WGS sequence"/>
</dbReference>
<feature type="transmembrane region" description="Helical" evidence="1">
    <location>
        <begin position="115"/>
        <end position="133"/>
    </location>
</feature>
<evidence type="ECO:0000256" key="1">
    <source>
        <dbReference type="SAM" id="Phobius"/>
    </source>
</evidence>
<evidence type="ECO:0000313" key="2">
    <source>
        <dbReference type="EMBL" id="MCS5715185.1"/>
    </source>
</evidence>
<dbReference type="EMBL" id="JANTEZ010000004">
    <property type="protein sequence ID" value="MCS5715185.1"/>
    <property type="molecule type" value="Genomic_DNA"/>
</dbReference>
<protein>
    <submittedName>
        <fullName evidence="2">Uncharacterized protein</fullName>
    </submittedName>
</protein>
<evidence type="ECO:0000313" key="3">
    <source>
        <dbReference type="Proteomes" id="UP001165580"/>
    </source>
</evidence>
<keyword evidence="1" id="KW-0472">Membrane</keyword>
<sequence length="151" mass="14888">MQRLLLGVIAWPVVGVVVLLVSVGVGGGGWDMSIGAALGVLGGTAGAYAVCGLVVWVPVAAWLVRRGARHVAAALLLAGLGVVVGGGITAVLVLLSGNASWPGSLGIVVREAGGAGVASVVGWLLVVAVVVVADRRRAGRSVTSRRAGDEP</sequence>
<name>A0ABT2GIT1_9MICO</name>
<comment type="caution">
    <text evidence="2">The sequence shown here is derived from an EMBL/GenBank/DDBJ whole genome shotgun (WGS) entry which is preliminary data.</text>
</comment>
<feature type="transmembrane region" description="Helical" evidence="1">
    <location>
        <begin position="45"/>
        <end position="64"/>
    </location>
</feature>
<proteinExistence type="predicted"/>
<feature type="transmembrane region" description="Helical" evidence="1">
    <location>
        <begin position="71"/>
        <end position="95"/>
    </location>
</feature>
<accession>A0ABT2GIT1</accession>
<dbReference type="RefSeq" id="WP_259486694.1">
    <property type="nucleotide sequence ID" value="NZ_JANTEZ010000004.1"/>
</dbReference>
<keyword evidence="1" id="KW-0812">Transmembrane</keyword>